<dbReference type="GO" id="GO:1902208">
    <property type="term" value="P:regulation of bacterial-type flagellum assembly"/>
    <property type="evidence" value="ECO:0007669"/>
    <property type="project" value="UniProtKB-UniRule"/>
</dbReference>
<feature type="disulfide bond" description="Interchain" evidence="9">
    <location>
        <position position="65"/>
    </location>
</feature>
<evidence type="ECO:0000256" key="7">
    <source>
        <dbReference type="ARBA" id="ARBA00023163"/>
    </source>
</evidence>
<reference evidence="10" key="1">
    <citation type="journal article" name="DNA Res.">
        <title>The physiological potential of anammox bacteria as revealed by their core genome structure.</title>
        <authorList>
            <person name="Okubo T."/>
            <person name="Toyoda A."/>
            <person name="Fukuhara K."/>
            <person name="Uchiyama I."/>
            <person name="Harigaya Y."/>
            <person name="Kuroiwa M."/>
            <person name="Suzuki T."/>
            <person name="Murakami Y."/>
            <person name="Suwa Y."/>
            <person name="Takami H."/>
        </authorList>
    </citation>
    <scope>NUCLEOTIDE SEQUENCE</scope>
    <source>
        <strain evidence="10">317325-3</strain>
    </source>
</reference>
<evidence type="ECO:0000313" key="10">
    <source>
        <dbReference type="EMBL" id="BBO21461.1"/>
    </source>
</evidence>
<keyword evidence="1 9" id="KW-0963">Cytoplasm</keyword>
<evidence type="ECO:0000256" key="3">
    <source>
        <dbReference type="ARBA" id="ARBA00023015"/>
    </source>
</evidence>
<evidence type="ECO:0000256" key="2">
    <source>
        <dbReference type="ARBA" id="ARBA00022795"/>
    </source>
</evidence>
<dbReference type="InterPro" id="IPR036194">
    <property type="entry name" value="FlhD_sf"/>
</dbReference>
<dbReference type="Gene3D" id="1.10.4000.10">
    <property type="entry name" value="Flagellar transcriptional activator FlhD"/>
    <property type="match status" value="1"/>
</dbReference>
<keyword evidence="5 9" id="KW-1015">Disulfide bond</keyword>
<dbReference type="EMBL" id="AP021857">
    <property type="protein sequence ID" value="BBO21461.1"/>
    <property type="molecule type" value="Genomic_DNA"/>
</dbReference>
<keyword evidence="4 9" id="KW-0238">DNA-binding</keyword>
<name>A0A809S628_9PROT</name>
<keyword evidence="10" id="KW-0966">Cell projection</keyword>
<evidence type="ECO:0000256" key="4">
    <source>
        <dbReference type="ARBA" id="ARBA00023125"/>
    </source>
</evidence>
<accession>A0A809S628</accession>
<dbReference type="GO" id="GO:0003677">
    <property type="term" value="F:DNA binding"/>
    <property type="evidence" value="ECO:0007669"/>
    <property type="project" value="UniProtKB-UniRule"/>
</dbReference>
<evidence type="ECO:0000256" key="9">
    <source>
        <dbReference type="HAMAP-Rule" id="MF_00725"/>
    </source>
</evidence>
<gene>
    <name evidence="9" type="primary">flhD</name>
    <name evidence="10" type="ORF">DSYM_21600</name>
</gene>
<dbReference type="Proteomes" id="UP000662914">
    <property type="component" value="Chromosome"/>
</dbReference>
<keyword evidence="10" id="KW-0969">Cilium</keyword>
<keyword evidence="2 9" id="KW-1005">Bacterial flagellum biogenesis</keyword>
<dbReference type="NCBIfam" id="NF002783">
    <property type="entry name" value="PRK02909.1-1"/>
    <property type="match status" value="1"/>
</dbReference>
<proteinExistence type="inferred from homology"/>
<comment type="subcellular location">
    <subcellularLocation>
        <location evidence="9">Cytoplasm</location>
    </subcellularLocation>
</comment>
<protein>
    <recommendedName>
        <fullName evidence="9">Flagellar transcriptional regulator FlhD</fullName>
    </recommendedName>
</protein>
<keyword evidence="7 9" id="KW-0804">Transcription</keyword>
<keyword evidence="6 9" id="KW-0010">Activator</keyword>
<evidence type="ECO:0000256" key="1">
    <source>
        <dbReference type="ARBA" id="ARBA00022490"/>
    </source>
</evidence>
<evidence type="ECO:0000256" key="5">
    <source>
        <dbReference type="ARBA" id="ARBA00023157"/>
    </source>
</evidence>
<keyword evidence="3 9" id="KW-0805">Transcription regulation</keyword>
<dbReference type="Pfam" id="PF05247">
    <property type="entry name" value="FlhD"/>
    <property type="match status" value="1"/>
</dbReference>
<organism evidence="10 11">
    <name type="scientific">Candidatus Desulfobacillus denitrificans</name>
    <dbReference type="NCBI Taxonomy" id="2608985"/>
    <lineage>
        <taxon>Bacteria</taxon>
        <taxon>Pseudomonadati</taxon>
        <taxon>Pseudomonadota</taxon>
        <taxon>Betaproteobacteria</taxon>
        <taxon>Candidatus Desulfobacillus</taxon>
    </lineage>
</organism>
<comment type="similarity">
    <text evidence="9">Belongs to the FlhD family.</text>
</comment>
<dbReference type="GO" id="GO:0045893">
    <property type="term" value="P:positive regulation of DNA-templated transcription"/>
    <property type="evidence" value="ECO:0007669"/>
    <property type="project" value="InterPro"/>
</dbReference>
<dbReference type="KEGG" id="ddz:DSYM_21600"/>
<keyword evidence="10" id="KW-0282">Flagellum</keyword>
<dbReference type="AlphaFoldDB" id="A0A809S628"/>
<dbReference type="SUPFAM" id="SSF63592">
    <property type="entry name" value="Flagellar transcriptional activator FlhD"/>
    <property type="match status" value="1"/>
</dbReference>
<comment type="domain">
    <text evidence="9">The C-terminal region contains a putative helix-turn-helix (HTH) motif, suggesting that this region may bind DNA.</text>
</comment>
<dbReference type="InterPro" id="IPR023559">
    <property type="entry name" value="Flagellar_FlhD"/>
</dbReference>
<comment type="subunit">
    <text evidence="9">Homodimer; disulfide-linked. Forms a heterohexamer composed of two FlhC and four FlhD subunits. Each FlhC binds a FlhD dimer, forming a heterotrimer, and a hexamer assembles by dimerization of two heterotrimers.</text>
</comment>
<evidence type="ECO:0000256" key="8">
    <source>
        <dbReference type="ARBA" id="ARBA00025431"/>
    </source>
</evidence>
<evidence type="ECO:0000256" key="6">
    <source>
        <dbReference type="ARBA" id="ARBA00023159"/>
    </source>
</evidence>
<dbReference type="HAMAP" id="MF_00725">
    <property type="entry name" value="FlhD"/>
    <property type="match status" value="1"/>
</dbReference>
<sequence>MSNADVYNEIKELNLAYLMLAQQLIRADRETAQYRLGIAADVAEVIDRLTPGQVLKMAGSNMVLCRFRFDDKLLLGLLSSHERDRGTSHTHAAILASAKAVEAVA</sequence>
<evidence type="ECO:0000313" key="11">
    <source>
        <dbReference type="Proteomes" id="UP000662914"/>
    </source>
</evidence>
<comment type="function">
    <text evidence="8 9">Functions in complex with FlhC as a master transcriptional regulator that regulates transcription of several flagellar and non-flagellar operons by binding to their promoter region. Activates expression of class 2 flagellar genes, including fliA, which is a flagellum-specific sigma factor that turns on the class 3 genes. Also regulates genes whose products function in a variety of physiological pathways.</text>
</comment>
<dbReference type="GO" id="GO:0005737">
    <property type="term" value="C:cytoplasm"/>
    <property type="evidence" value="ECO:0007669"/>
    <property type="project" value="UniProtKB-SubCell"/>
</dbReference>
<dbReference type="GO" id="GO:0044780">
    <property type="term" value="P:bacterial-type flagellum assembly"/>
    <property type="evidence" value="ECO:0007669"/>
    <property type="project" value="InterPro"/>
</dbReference>